<dbReference type="Proteomes" id="UP000320762">
    <property type="component" value="Unassembled WGS sequence"/>
</dbReference>
<dbReference type="AlphaFoldDB" id="A0A550CU74"/>
<name>A0A550CU74_9AGAR</name>
<organism evidence="1 2">
    <name type="scientific">Schizophyllum amplum</name>
    <dbReference type="NCBI Taxonomy" id="97359"/>
    <lineage>
        <taxon>Eukaryota</taxon>
        <taxon>Fungi</taxon>
        <taxon>Dikarya</taxon>
        <taxon>Basidiomycota</taxon>
        <taxon>Agaricomycotina</taxon>
        <taxon>Agaricomycetes</taxon>
        <taxon>Agaricomycetidae</taxon>
        <taxon>Agaricales</taxon>
        <taxon>Schizophyllaceae</taxon>
        <taxon>Schizophyllum</taxon>
    </lineage>
</organism>
<keyword evidence="2" id="KW-1185">Reference proteome</keyword>
<accession>A0A550CU74</accession>
<protein>
    <submittedName>
        <fullName evidence="1">Uncharacterized protein</fullName>
    </submittedName>
</protein>
<evidence type="ECO:0000313" key="2">
    <source>
        <dbReference type="Proteomes" id="UP000320762"/>
    </source>
</evidence>
<sequence length="74" mass="8696">MPVTLNFSSKGLINLRERYVRFRNFPRTYTKDGWTGRSLTVVQGQNLFAGIRATIDWKDKYFEIHGKVVRQTSE</sequence>
<comment type="caution">
    <text evidence="1">The sequence shown here is derived from an EMBL/GenBank/DDBJ whole genome shotgun (WGS) entry which is preliminary data.</text>
</comment>
<proteinExistence type="predicted"/>
<dbReference type="EMBL" id="VDMD01000002">
    <property type="protein sequence ID" value="TRM68335.1"/>
    <property type="molecule type" value="Genomic_DNA"/>
</dbReference>
<gene>
    <name evidence="1" type="ORF">BD626DRAFT_481422</name>
</gene>
<evidence type="ECO:0000313" key="1">
    <source>
        <dbReference type="EMBL" id="TRM68335.1"/>
    </source>
</evidence>
<reference evidence="1 2" key="1">
    <citation type="journal article" date="2019" name="New Phytol.">
        <title>Comparative genomics reveals unique wood-decay strategies and fruiting body development in the Schizophyllaceae.</title>
        <authorList>
            <person name="Almasi E."/>
            <person name="Sahu N."/>
            <person name="Krizsan K."/>
            <person name="Balint B."/>
            <person name="Kovacs G.M."/>
            <person name="Kiss B."/>
            <person name="Cseklye J."/>
            <person name="Drula E."/>
            <person name="Henrissat B."/>
            <person name="Nagy I."/>
            <person name="Chovatia M."/>
            <person name="Adam C."/>
            <person name="LaButti K."/>
            <person name="Lipzen A."/>
            <person name="Riley R."/>
            <person name="Grigoriev I.V."/>
            <person name="Nagy L.G."/>
        </authorList>
    </citation>
    <scope>NUCLEOTIDE SEQUENCE [LARGE SCALE GENOMIC DNA]</scope>
    <source>
        <strain evidence="1 2">NL-1724</strain>
    </source>
</reference>